<sequence>MTGRLINLKYLQHATGSVILWPHKRSRRRSVMDMDNSQSNQTDGGMAQNDDQEAHSGSHAQQQPPYSTFGDMNESLGVLDQNPTLDDFSNAPFDYTSLSNLYIPNSELTTTDFASMMSPLDSPAPFEPSYDYMGTAVGQGLETPHGWSNGFMDGMSENAPLASSLASREIQRSGRSWSQLLADMRRETHSGLPRRRSRYRLNRMGSSNTTSSMPIPEAQAERYDPLQRYQNSPPEDDYVSMVAVERALQSTEFESLDPNHVSQPAEVFYPGRGRRSRPGSITSIESAASSPSVRSSNSAASSVSARSRSTRRRPQRTRKPKTQSDKAHIFKCTFCCDTFYKRYDWSRHERSLHLNLEVWICCPQGGSVFSEATGRNLCAYCNMLDPTLEHLDTHDHSNCVRSSRRQFNRKDHLVQHLRLFHRLQTMPIIDDWKTQGPNITSRCGFCDRRMTNWDERTEHIAAHFRAGRTMKDWRGDHEFEPEIAAKVTNAIPPYLIGDETETIVPFSSTSHVVRDHVAQISSRLTAMPSEPSEPTSPLPLTPEMEAPAAQTNNLTLNEMVIFHLGRYGRQQLSMGITPTDEMFQNEARRLLYDSDDAWNQSLVDNPQWLAAFRLLHGWTNTGA</sequence>
<feature type="region of interest" description="Disordered" evidence="2">
    <location>
        <begin position="254"/>
        <end position="324"/>
    </location>
</feature>
<evidence type="ECO:0000259" key="3">
    <source>
        <dbReference type="PROSITE" id="PS50157"/>
    </source>
</evidence>
<dbReference type="Proteomes" id="UP000306584">
    <property type="component" value="Unassembled WGS sequence"/>
</dbReference>
<dbReference type="PROSITE" id="PS00028">
    <property type="entry name" value="ZINC_FINGER_C2H2_1"/>
    <property type="match status" value="1"/>
</dbReference>
<keyword evidence="1" id="KW-0862">Zinc</keyword>
<feature type="compositionally biased region" description="Basic residues" evidence="2">
    <location>
        <begin position="192"/>
        <end position="201"/>
    </location>
</feature>
<dbReference type="GO" id="GO:0008270">
    <property type="term" value="F:zinc ion binding"/>
    <property type="evidence" value="ECO:0007669"/>
    <property type="project" value="UniProtKB-KW"/>
</dbReference>
<dbReference type="PROSITE" id="PS50157">
    <property type="entry name" value="ZINC_FINGER_C2H2_2"/>
    <property type="match status" value="1"/>
</dbReference>
<keyword evidence="1" id="KW-0863">Zinc-finger</keyword>
<name>A0A4S9LZ10_AURPU</name>
<gene>
    <name evidence="4" type="ORF">D6D01_01876</name>
</gene>
<evidence type="ECO:0000256" key="2">
    <source>
        <dbReference type="SAM" id="MobiDB-lite"/>
    </source>
</evidence>
<comment type="caution">
    <text evidence="4">The sequence shown here is derived from an EMBL/GenBank/DDBJ whole genome shotgun (WGS) entry which is preliminary data.</text>
</comment>
<feature type="compositionally biased region" description="Low complexity" evidence="2">
    <location>
        <begin position="286"/>
        <end position="307"/>
    </location>
</feature>
<feature type="domain" description="C2H2-type" evidence="3">
    <location>
        <begin position="330"/>
        <end position="358"/>
    </location>
</feature>
<evidence type="ECO:0000313" key="4">
    <source>
        <dbReference type="EMBL" id="THY34782.1"/>
    </source>
</evidence>
<evidence type="ECO:0000256" key="1">
    <source>
        <dbReference type="PROSITE-ProRule" id="PRU00042"/>
    </source>
</evidence>
<evidence type="ECO:0000313" key="5">
    <source>
        <dbReference type="Proteomes" id="UP000306584"/>
    </source>
</evidence>
<organism evidence="4 5">
    <name type="scientific">Aureobasidium pullulans</name>
    <name type="common">Black yeast</name>
    <name type="synonym">Pullularia pullulans</name>
    <dbReference type="NCBI Taxonomy" id="5580"/>
    <lineage>
        <taxon>Eukaryota</taxon>
        <taxon>Fungi</taxon>
        <taxon>Dikarya</taxon>
        <taxon>Ascomycota</taxon>
        <taxon>Pezizomycotina</taxon>
        <taxon>Dothideomycetes</taxon>
        <taxon>Dothideomycetidae</taxon>
        <taxon>Dothideales</taxon>
        <taxon>Saccotheciaceae</taxon>
        <taxon>Aureobasidium</taxon>
    </lineage>
</organism>
<dbReference type="EMBL" id="QZBD01000037">
    <property type="protein sequence ID" value="THY34782.1"/>
    <property type="molecule type" value="Genomic_DNA"/>
</dbReference>
<keyword evidence="1" id="KW-0479">Metal-binding</keyword>
<feature type="compositionally biased region" description="Polar residues" evidence="2">
    <location>
        <begin position="204"/>
        <end position="213"/>
    </location>
</feature>
<dbReference type="AlphaFoldDB" id="A0A4S9LZ10"/>
<accession>A0A4S9LZ10</accession>
<feature type="region of interest" description="Disordered" evidence="2">
    <location>
        <begin position="29"/>
        <end position="83"/>
    </location>
</feature>
<proteinExistence type="predicted"/>
<dbReference type="SMART" id="SM00355">
    <property type="entry name" value="ZnF_C2H2"/>
    <property type="match status" value="2"/>
</dbReference>
<protein>
    <recommendedName>
        <fullName evidence="3">C2H2-type domain-containing protein</fullName>
    </recommendedName>
</protein>
<reference evidence="4 5" key="1">
    <citation type="submission" date="2018-10" db="EMBL/GenBank/DDBJ databases">
        <title>Fifty Aureobasidium pullulans genomes reveal a recombining polyextremotolerant generalist.</title>
        <authorList>
            <person name="Gostincar C."/>
            <person name="Turk M."/>
            <person name="Zajc J."/>
            <person name="Gunde-Cimerman N."/>
        </authorList>
    </citation>
    <scope>NUCLEOTIDE SEQUENCE [LARGE SCALE GENOMIC DNA]</scope>
    <source>
        <strain evidence="4 5">EXF-6604</strain>
    </source>
</reference>
<dbReference type="InterPro" id="IPR013087">
    <property type="entry name" value="Znf_C2H2_type"/>
</dbReference>
<feature type="region of interest" description="Disordered" evidence="2">
    <location>
        <begin position="188"/>
        <end position="217"/>
    </location>
</feature>
<feature type="compositionally biased region" description="Basic residues" evidence="2">
    <location>
        <begin position="308"/>
        <end position="321"/>
    </location>
</feature>